<dbReference type="Pfam" id="PF00144">
    <property type="entry name" value="Beta-lactamase"/>
    <property type="match status" value="1"/>
</dbReference>
<keyword evidence="1" id="KW-0732">Signal</keyword>
<dbReference type="Gene3D" id="3.40.710.10">
    <property type="entry name" value="DD-peptidase/beta-lactamase superfamily"/>
    <property type="match status" value="1"/>
</dbReference>
<protein>
    <recommendedName>
        <fullName evidence="2">Beta-lactamase-related domain-containing protein</fullName>
    </recommendedName>
</protein>
<name>A0A2D0N924_FLAN2</name>
<keyword evidence="4" id="KW-1185">Reference proteome</keyword>
<dbReference type="PANTHER" id="PTHR46520">
    <property type="entry name" value="SERINE BETA-LACTAMASE-LIKE PROTEIN LACTB, MITOCHONDRIAL"/>
    <property type="match status" value="1"/>
</dbReference>
<evidence type="ECO:0000256" key="1">
    <source>
        <dbReference type="SAM" id="SignalP"/>
    </source>
</evidence>
<feature type="chain" id="PRO_5012474620" description="Beta-lactamase-related domain-containing protein" evidence="1">
    <location>
        <begin position="20"/>
        <end position="363"/>
    </location>
</feature>
<reference evidence="3 4" key="1">
    <citation type="submission" date="2017-10" db="EMBL/GenBank/DDBJ databases">
        <title>The draft genome sequence of Lewinella nigricans NBRC 102662.</title>
        <authorList>
            <person name="Wang K."/>
        </authorList>
    </citation>
    <scope>NUCLEOTIDE SEQUENCE [LARGE SCALE GENOMIC DNA]</scope>
    <source>
        <strain evidence="3 4">NBRC 102662</strain>
    </source>
</reference>
<dbReference type="Proteomes" id="UP000223913">
    <property type="component" value="Unassembled WGS sequence"/>
</dbReference>
<dbReference type="SUPFAM" id="SSF56601">
    <property type="entry name" value="beta-lactamase/transpeptidase-like"/>
    <property type="match status" value="1"/>
</dbReference>
<gene>
    <name evidence="3" type="ORF">CRP01_22230</name>
</gene>
<dbReference type="GO" id="GO:0006508">
    <property type="term" value="P:proteolysis"/>
    <property type="evidence" value="ECO:0007669"/>
    <property type="project" value="TreeGrafter"/>
</dbReference>
<evidence type="ECO:0000259" key="2">
    <source>
        <dbReference type="Pfam" id="PF00144"/>
    </source>
</evidence>
<sequence length="363" mass="40937">MTRNYLLVLLLLISSLACKTNRPLTDPNYQTAIAQARKLVQDTRRDSHFPGIAVAVSVKGKLVWSEGFGFADIAEQEQIDPDRHLFRIGSISKPLTATGLALLYQQGKIDLDAPIQTYVPSFPEKEYPISLRQLGGHLAGIRHYNGTEFLSDKKYETVLEGLDIFQDDPLLHEPGSKYAYSSYGWNLISAAMETAAGEDFLSYMEEKVFDPLDLEHTFAEHMDQTYEDRVSFYELKNDQLELSPYVDNSYKWAGGGFISTAEDMIRFGNAHMHPGFLNEETWLTFTRSQTDNNGKMTNYGIGWRSGEDNKDREWFGHSGGSVGGTSFLAIYPEQEIVVVTLVNLSSARLNNLPFRIANQFLTQ</sequence>
<organism evidence="3 4">
    <name type="scientific">Flavilitoribacter nigricans (strain ATCC 23147 / DSM 23189 / NBRC 102662 / NCIMB 1420 / SS-2)</name>
    <name type="common">Lewinella nigricans</name>
    <dbReference type="NCBI Taxonomy" id="1122177"/>
    <lineage>
        <taxon>Bacteria</taxon>
        <taxon>Pseudomonadati</taxon>
        <taxon>Bacteroidota</taxon>
        <taxon>Saprospiria</taxon>
        <taxon>Saprospirales</taxon>
        <taxon>Lewinellaceae</taxon>
        <taxon>Flavilitoribacter</taxon>
    </lineage>
</organism>
<dbReference type="GO" id="GO:0008233">
    <property type="term" value="F:peptidase activity"/>
    <property type="evidence" value="ECO:0007669"/>
    <property type="project" value="TreeGrafter"/>
</dbReference>
<dbReference type="InterPro" id="IPR012338">
    <property type="entry name" value="Beta-lactam/transpept-like"/>
</dbReference>
<dbReference type="EMBL" id="PDUD01000026">
    <property type="protein sequence ID" value="PHN04283.1"/>
    <property type="molecule type" value="Genomic_DNA"/>
</dbReference>
<dbReference type="OrthoDB" id="9793489at2"/>
<dbReference type="PROSITE" id="PS51257">
    <property type="entry name" value="PROKAR_LIPOPROTEIN"/>
    <property type="match status" value="1"/>
</dbReference>
<feature type="domain" description="Beta-lactamase-related" evidence="2">
    <location>
        <begin position="37"/>
        <end position="346"/>
    </location>
</feature>
<accession>A0A2D0N924</accession>
<evidence type="ECO:0000313" key="3">
    <source>
        <dbReference type="EMBL" id="PHN04283.1"/>
    </source>
</evidence>
<dbReference type="AlphaFoldDB" id="A0A2D0N924"/>
<evidence type="ECO:0000313" key="4">
    <source>
        <dbReference type="Proteomes" id="UP000223913"/>
    </source>
</evidence>
<proteinExistence type="predicted"/>
<dbReference type="InterPro" id="IPR052794">
    <property type="entry name" value="Mito_Ser_Protease_LACTB"/>
</dbReference>
<dbReference type="RefSeq" id="WP_099152309.1">
    <property type="nucleotide sequence ID" value="NZ_PDUD01000026.1"/>
</dbReference>
<comment type="caution">
    <text evidence="3">The sequence shown here is derived from an EMBL/GenBank/DDBJ whole genome shotgun (WGS) entry which is preliminary data.</text>
</comment>
<dbReference type="InterPro" id="IPR001466">
    <property type="entry name" value="Beta-lactam-related"/>
</dbReference>
<dbReference type="PANTHER" id="PTHR46520:SF1">
    <property type="entry name" value="SERINE BETA-LACTAMASE-LIKE PROTEIN LACTB, MITOCHONDRIAL"/>
    <property type="match status" value="1"/>
</dbReference>
<dbReference type="GO" id="GO:0019216">
    <property type="term" value="P:regulation of lipid metabolic process"/>
    <property type="evidence" value="ECO:0007669"/>
    <property type="project" value="TreeGrafter"/>
</dbReference>
<feature type="signal peptide" evidence="1">
    <location>
        <begin position="1"/>
        <end position="19"/>
    </location>
</feature>